<reference evidence="2 3" key="1">
    <citation type="submission" date="2021-04" db="EMBL/GenBank/DDBJ databases">
        <authorList>
            <person name="Bliznina A."/>
        </authorList>
    </citation>
    <scope>NUCLEOTIDE SEQUENCE [LARGE SCALE GENOMIC DNA]</scope>
</reference>
<dbReference type="EMBL" id="OU015566">
    <property type="protein sequence ID" value="CAG5105406.1"/>
    <property type="molecule type" value="Genomic_DNA"/>
</dbReference>
<gene>
    <name evidence="2" type="ORF">OKIOD_LOCUS10870</name>
</gene>
<keyword evidence="1" id="KW-0812">Transmembrane</keyword>
<proteinExistence type="predicted"/>
<keyword evidence="1" id="KW-1133">Transmembrane helix</keyword>
<evidence type="ECO:0000256" key="1">
    <source>
        <dbReference type="SAM" id="Phobius"/>
    </source>
</evidence>
<keyword evidence="1" id="KW-0472">Membrane</keyword>
<keyword evidence="3" id="KW-1185">Reference proteome</keyword>
<name>A0ABN7SZ56_OIKDI</name>
<accession>A0ABN7SZ56</accession>
<feature type="transmembrane region" description="Helical" evidence="1">
    <location>
        <begin position="79"/>
        <end position="102"/>
    </location>
</feature>
<feature type="transmembrane region" description="Helical" evidence="1">
    <location>
        <begin position="108"/>
        <end position="124"/>
    </location>
</feature>
<sequence length="247" mass="28220">MSLDTSITDIQRSTSTVSNNSSQRRRSVFFEDNAKLIPELEVKDVRIKNSDGDSNEGTETEIKRRVVQGALARFNTFNFFFSCAAWFIITTLVITGILQKVFKDENMGIFRACIGVTFGLLWFLPDMINACRKSEKPTSDNLNSDMKDLPMFIKSGDKFIDYQRKLHRLGMQKEPETISSDPISRVENFRRMSMAESIHSQSSNENQRAKQLQRIRRASLRRASLPSNVLNNISISSVLDEIPSEHK</sequence>
<protein>
    <submittedName>
        <fullName evidence="2">Oidioi.mRNA.OKI2018_I69.chr1.g2105.t1.cds</fullName>
    </submittedName>
</protein>
<evidence type="ECO:0000313" key="3">
    <source>
        <dbReference type="Proteomes" id="UP001158576"/>
    </source>
</evidence>
<organism evidence="2 3">
    <name type="scientific">Oikopleura dioica</name>
    <name type="common">Tunicate</name>
    <dbReference type="NCBI Taxonomy" id="34765"/>
    <lineage>
        <taxon>Eukaryota</taxon>
        <taxon>Metazoa</taxon>
        <taxon>Chordata</taxon>
        <taxon>Tunicata</taxon>
        <taxon>Appendicularia</taxon>
        <taxon>Copelata</taxon>
        <taxon>Oikopleuridae</taxon>
        <taxon>Oikopleura</taxon>
    </lineage>
</organism>
<evidence type="ECO:0000313" key="2">
    <source>
        <dbReference type="EMBL" id="CAG5105406.1"/>
    </source>
</evidence>
<dbReference type="Proteomes" id="UP001158576">
    <property type="component" value="Chromosome 1"/>
</dbReference>